<feature type="transmembrane region" description="Helical" evidence="7">
    <location>
        <begin position="294"/>
        <end position="318"/>
    </location>
</feature>
<dbReference type="InterPro" id="IPR049326">
    <property type="entry name" value="Rhodopsin_dom_fungi"/>
</dbReference>
<evidence type="ECO:0000259" key="8">
    <source>
        <dbReference type="Pfam" id="PF20684"/>
    </source>
</evidence>
<comment type="similarity">
    <text evidence="5">Belongs to the SAT4 family.</text>
</comment>
<feature type="transmembrane region" description="Helical" evidence="7">
    <location>
        <begin position="95"/>
        <end position="116"/>
    </location>
</feature>
<feature type="transmembrane region" description="Helical" evidence="7">
    <location>
        <begin position="58"/>
        <end position="83"/>
    </location>
</feature>
<keyword evidence="2 7" id="KW-0812">Transmembrane</keyword>
<feature type="transmembrane region" description="Helical" evidence="7">
    <location>
        <begin position="227"/>
        <end position="247"/>
    </location>
</feature>
<dbReference type="Proteomes" id="UP001578633">
    <property type="component" value="Chromosome 1"/>
</dbReference>
<keyword evidence="10" id="KW-1185">Reference proteome</keyword>
<dbReference type="GeneID" id="96082260"/>
<dbReference type="InterPro" id="IPR052337">
    <property type="entry name" value="SAT4-like"/>
</dbReference>
<gene>
    <name evidence="9" type="ORF">ACET3X_001938</name>
</gene>
<evidence type="ECO:0000256" key="4">
    <source>
        <dbReference type="ARBA" id="ARBA00023136"/>
    </source>
</evidence>
<comment type="caution">
    <text evidence="9">The sequence shown here is derived from an EMBL/GenBank/DDBJ whole genome shotgun (WGS) entry which is preliminary data.</text>
</comment>
<proteinExistence type="inferred from homology"/>
<feature type="transmembrane region" description="Helical" evidence="7">
    <location>
        <begin position="173"/>
        <end position="195"/>
    </location>
</feature>
<evidence type="ECO:0000313" key="9">
    <source>
        <dbReference type="EMBL" id="KAL1801596.1"/>
    </source>
</evidence>
<feature type="compositionally biased region" description="Basic and acidic residues" evidence="6">
    <location>
        <begin position="448"/>
        <end position="458"/>
    </location>
</feature>
<dbReference type="EMBL" id="JBHGVX010000001">
    <property type="protein sequence ID" value="KAL1801596.1"/>
    <property type="molecule type" value="Genomic_DNA"/>
</dbReference>
<keyword evidence="4 7" id="KW-0472">Membrane</keyword>
<feature type="region of interest" description="Disordered" evidence="6">
    <location>
        <begin position="439"/>
        <end position="458"/>
    </location>
</feature>
<evidence type="ECO:0000256" key="3">
    <source>
        <dbReference type="ARBA" id="ARBA00022989"/>
    </source>
</evidence>
<dbReference type="PANTHER" id="PTHR33048">
    <property type="entry name" value="PTH11-LIKE INTEGRAL MEMBRANE PROTEIN (AFU_ORTHOLOGUE AFUA_5G11245)"/>
    <property type="match status" value="1"/>
</dbReference>
<evidence type="ECO:0000256" key="2">
    <source>
        <dbReference type="ARBA" id="ARBA00022692"/>
    </source>
</evidence>
<accession>A0ABR3UYP9</accession>
<evidence type="ECO:0000256" key="6">
    <source>
        <dbReference type="SAM" id="MobiDB-lite"/>
    </source>
</evidence>
<feature type="region of interest" description="Disordered" evidence="6">
    <location>
        <begin position="333"/>
        <end position="371"/>
    </location>
</feature>
<feature type="region of interest" description="Disordered" evidence="6">
    <location>
        <begin position="387"/>
        <end position="413"/>
    </location>
</feature>
<feature type="domain" description="Rhodopsin" evidence="8">
    <location>
        <begin position="76"/>
        <end position="318"/>
    </location>
</feature>
<feature type="compositionally biased region" description="Acidic residues" evidence="6">
    <location>
        <begin position="361"/>
        <end position="370"/>
    </location>
</feature>
<organism evidence="9 10">
    <name type="scientific">Alternaria dauci</name>
    <dbReference type="NCBI Taxonomy" id="48095"/>
    <lineage>
        <taxon>Eukaryota</taxon>
        <taxon>Fungi</taxon>
        <taxon>Dikarya</taxon>
        <taxon>Ascomycota</taxon>
        <taxon>Pezizomycotina</taxon>
        <taxon>Dothideomycetes</taxon>
        <taxon>Pleosporomycetidae</taxon>
        <taxon>Pleosporales</taxon>
        <taxon>Pleosporineae</taxon>
        <taxon>Pleosporaceae</taxon>
        <taxon>Alternaria</taxon>
        <taxon>Alternaria sect. Porri</taxon>
    </lineage>
</organism>
<feature type="transmembrane region" description="Helical" evidence="7">
    <location>
        <begin position="259"/>
        <end position="282"/>
    </location>
</feature>
<protein>
    <recommendedName>
        <fullName evidence="8">Rhodopsin domain-containing protein</fullName>
    </recommendedName>
</protein>
<evidence type="ECO:0000256" key="5">
    <source>
        <dbReference type="ARBA" id="ARBA00038359"/>
    </source>
</evidence>
<dbReference type="Pfam" id="PF20684">
    <property type="entry name" value="Fung_rhodopsin"/>
    <property type="match status" value="1"/>
</dbReference>
<comment type="subcellular location">
    <subcellularLocation>
        <location evidence="1">Membrane</location>
        <topology evidence="1">Multi-pass membrane protein</topology>
    </subcellularLocation>
</comment>
<dbReference type="RefSeq" id="XP_069312180.1">
    <property type="nucleotide sequence ID" value="XM_069447285.1"/>
</dbReference>
<evidence type="ECO:0000256" key="7">
    <source>
        <dbReference type="SAM" id="Phobius"/>
    </source>
</evidence>
<name>A0ABR3UYP9_9PLEO</name>
<evidence type="ECO:0000256" key="1">
    <source>
        <dbReference type="ARBA" id="ARBA00004141"/>
    </source>
</evidence>
<reference evidence="9 10" key="1">
    <citation type="submission" date="2024-09" db="EMBL/GenBank/DDBJ databases">
        <title>T2T genomes of carrot and Alternaria dauci and their utility for understanding host-pathogen interaction during carrot leaf blight disease.</title>
        <authorList>
            <person name="Liu W."/>
            <person name="Xu S."/>
            <person name="Ou C."/>
            <person name="Liu X."/>
            <person name="Zhuang F."/>
            <person name="Deng X.W."/>
        </authorList>
    </citation>
    <scope>NUCLEOTIDE SEQUENCE [LARGE SCALE GENOMIC DNA]</scope>
    <source>
        <strain evidence="9 10">A2016</strain>
    </source>
</reference>
<feature type="transmembrane region" description="Helical" evidence="7">
    <location>
        <begin position="136"/>
        <end position="161"/>
    </location>
</feature>
<keyword evidence="3 7" id="KW-1133">Transmembrane helix</keyword>
<evidence type="ECO:0000313" key="10">
    <source>
        <dbReference type="Proteomes" id="UP001578633"/>
    </source>
</evidence>
<sequence>MSSAYFNTPPANELDEQIAAGLLLLTGLTPDIRDPKDGVTLPPFRPTENYHFETRGPAVIIALSVCMVVLTLVTFLRLGIRLFVHGVRFGADDWLIIPAYLLSMAYPALQIAMVQHGGAGKHFYDITYQEYFHYKYLAPTAATVFYVYVGIVKMSIALFNVRLTTLTTRLWKNVNWAFFAICAAYTVAALFLNVFKCDPPYASFNLVRIAESGKVPKCLSVNHMNTILRLNLALDFTALAIPVIVLWKVQLSWKRKIRIFALLSIGLIACIASVMTLVSQYTLAKDPLWNYTTLLAWIMVEIVVSLVAACAPTLAYLLPRSMLSKHQASNSASRLTSHKAATGFGSRPSRNGEALRGSSTPEEDEDSEEELVARRIVVQEDIKMEWQGNRRSDAHGAQAGHHSDNNGSLPSWYDDQGKKTGVYVYDGRQHGERTTVWVSADISGTKGPRHDIRPGQAI</sequence>
<dbReference type="PANTHER" id="PTHR33048:SF129">
    <property type="entry name" value="INTEGRAL MEMBRANE PROTEIN-RELATED"/>
    <property type="match status" value="1"/>
</dbReference>